<dbReference type="Proteomes" id="UP001149140">
    <property type="component" value="Unassembled WGS sequence"/>
</dbReference>
<dbReference type="RefSeq" id="WP_270043490.1">
    <property type="nucleotide sequence ID" value="NZ_JAPDOD010000032.1"/>
</dbReference>
<keyword evidence="6" id="KW-0418">Kinase</keyword>
<dbReference type="InterPro" id="IPR003018">
    <property type="entry name" value="GAF"/>
</dbReference>
<dbReference type="Pfam" id="PF08447">
    <property type="entry name" value="PAS_3"/>
    <property type="match status" value="1"/>
</dbReference>
<dbReference type="Pfam" id="PF02518">
    <property type="entry name" value="HATPase_c"/>
    <property type="match status" value="1"/>
</dbReference>
<keyword evidence="11" id="KW-1185">Reference proteome</keyword>
<dbReference type="Gene3D" id="3.30.565.10">
    <property type="entry name" value="Histidine kinase-like ATPase, C-terminal domain"/>
    <property type="match status" value="1"/>
</dbReference>
<keyword evidence="3" id="KW-0597">Phosphoprotein</keyword>
<dbReference type="SMART" id="SM00065">
    <property type="entry name" value="GAF"/>
    <property type="match status" value="1"/>
</dbReference>
<dbReference type="Gene3D" id="3.30.450.20">
    <property type="entry name" value="PAS domain"/>
    <property type="match status" value="1"/>
</dbReference>
<keyword evidence="8" id="KW-0902">Two-component regulatory system</keyword>
<dbReference type="EMBL" id="JAPDOD010000032">
    <property type="protein sequence ID" value="MDA0164240.1"/>
    <property type="molecule type" value="Genomic_DNA"/>
</dbReference>
<dbReference type="GO" id="GO:0016020">
    <property type="term" value="C:membrane"/>
    <property type="evidence" value="ECO:0007669"/>
    <property type="project" value="InterPro"/>
</dbReference>
<dbReference type="InterPro" id="IPR035965">
    <property type="entry name" value="PAS-like_dom_sf"/>
</dbReference>
<comment type="catalytic activity">
    <reaction evidence="1">
        <text>ATP + protein L-histidine = ADP + protein N-phospho-L-histidine.</text>
        <dbReference type="EC" id="2.7.13.3"/>
    </reaction>
</comment>
<dbReference type="CDD" id="cd16917">
    <property type="entry name" value="HATPase_UhpB-NarQ-NarX-like"/>
    <property type="match status" value="1"/>
</dbReference>
<feature type="domain" description="PAS" evidence="9">
    <location>
        <begin position="27"/>
        <end position="77"/>
    </location>
</feature>
<comment type="caution">
    <text evidence="10">The sequence shown here is derived from an EMBL/GenBank/DDBJ whole genome shotgun (WGS) entry which is preliminary data.</text>
</comment>
<dbReference type="SMART" id="SM00091">
    <property type="entry name" value="PAS"/>
    <property type="match status" value="1"/>
</dbReference>
<evidence type="ECO:0000256" key="1">
    <source>
        <dbReference type="ARBA" id="ARBA00000085"/>
    </source>
</evidence>
<dbReference type="PANTHER" id="PTHR24421">
    <property type="entry name" value="NITRATE/NITRITE SENSOR PROTEIN NARX-RELATED"/>
    <property type="match status" value="1"/>
</dbReference>
<evidence type="ECO:0000256" key="8">
    <source>
        <dbReference type="ARBA" id="ARBA00023012"/>
    </source>
</evidence>
<dbReference type="Pfam" id="PF01590">
    <property type="entry name" value="GAF"/>
    <property type="match status" value="1"/>
</dbReference>
<dbReference type="Gene3D" id="3.30.450.40">
    <property type="match status" value="1"/>
</dbReference>
<evidence type="ECO:0000256" key="2">
    <source>
        <dbReference type="ARBA" id="ARBA00012438"/>
    </source>
</evidence>
<dbReference type="CDD" id="cd00130">
    <property type="entry name" value="PAS"/>
    <property type="match status" value="1"/>
</dbReference>
<gene>
    <name evidence="10" type="ORF">OM076_28475</name>
</gene>
<dbReference type="PANTHER" id="PTHR24421:SF10">
    <property type="entry name" value="NITRATE_NITRITE SENSOR PROTEIN NARQ"/>
    <property type="match status" value="1"/>
</dbReference>
<dbReference type="GO" id="GO:0000155">
    <property type="term" value="F:phosphorelay sensor kinase activity"/>
    <property type="evidence" value="ECO:0007669"/>
    <property type="project" value="InterPro"/>
</dbReference>
<protein>
    <recommendedName>
        <fullName evidence="2">histidine kinase</fullName>
        <ecNumber evidence="2">2.7.13.3</ecNumber>
    </recommendedName>
</protein>
<proteinExistence type="predicted"/>
<sequence length="490" mass="52340">MPVPAPDYEFGQFFDFSPDLLCITGFDGYFKRLNASFERVLGYSSKELTSRPVWEFVHPDDLQRSHDAFINLGIVEDVIGFDCRLVCVDGSVRRFEWNTRPVPHLGVLYGIARDVTDRSTLAEEHAALRRVATLVARESSPDVVFAAVAGEVERLFSVDLATVCRYESDETITFVAGAGRGFPIGSRWPLSETTLAARVWKTGRPARSNIDARTTGTLAMMAREGGIRSAVGAPIIVEGRLWGMIAALCSREQPLPPDTEARLASFTELVATAIANTEARTEVAASRARIVAAADEERRRVVRDLHDGAQQRLVHTVITLKLAQRALPPDPGDAGSLVAEALEHAERATGELRELAHGILPAALTTGGLQAGCGALASRMPVPVDVEILAGRLPAAIEATAYFVVAEALTNVAKHARAARATVAARVEDGRLRVEIRDDGVGGARPDGSGLQGLRDRLAALGGRLQVECPPDGGTLVAAAIPIPAGATAL</sequence>
<dbReference type="EC" id="2.7.13.3" evidence="2"/>
<reference evidence="10" key="1">
    <citation type="submission" date="2022-10" db="EMBL/GenBank/DDBJ databases">
        <title>The WGS of Solirubrobacter ginsenosidimutans DSM 21036.</title>
        <authorList>
            <person name="Jiang Z."/>
        </authorList>
    </citation>
    <scope>NUCLEOTIDE SEQUENCE</scope>
    <source>
        <strain evidence="10">DSM 21036</strain>
    </source>
</reference>
<evidence type="ECO:0000313" key="10">
    <source>
        <dbReference type="EMBL" id="MDA0164240.1"/>
    </source>
</evidence>
<evidence type="ECO:0000256" key="4">
    <source>
        <dbReference type="ARBA" id="ARBA00022679"/>
    </source>
</evidence>
<organism evidence="10 11">
    <name type="scientific">Solirubrobacter ginsenosidimutans</name>
    <dbReference type="NCBI Taxonomy" id="490573"/>
    <lineage>
        <taxon>Bacteria</taxon>
        <taxon>Bacillati</taxon>
        <taxon>Actinomycetota</taxon>
        <taxon>Thermoleophilia</taxon>
        <taxon>Solirubrobacterales</taxon>
        <taxon>Solirubrobacteraceae</taxon>
        <taxon>Solirubrobacter</taxon>
    </lineage>
</organism>
<evidence type="ECO:0000313" key="11">
    <source>
        <dbReference type="Proteomes" id="UP001149140"/>
    </source>
</evidence>
<dbReference type="InterPro" id="IPR003594">
    <property type="entry name" value="HATPase_dom"/>
</dbReference>
<dbReference type="SUPFAM" id="SSF55874">
    <property type="entry name" value="ATPase domain of HSP90 chaperone/DNA topoisomerase II/histidine kinase"/>
    <property type="match status" value="1"/>
</dbReference>
<dbReference type="InterPro" id="IPR000014">
    <property type="entry name" value="PAS"/>
</dbReference>
<dbReference type="Pfam" id="PF07730">
    <property type="entry name" value="HisKA_3"/>
    <property type="match status" value="1"/>
</dbReference>
<evidence type="ECO:0000259" key="9">
    <source>
        <dbReference type="PROSITE" id="PS50112"/>
    </source>
</evidence>
<dbReference type="SUPFAM" id="SSF55781">
    <property type="entry name" value="GAF domain-like"/>
    <property type="match status" value="1"/>
</dbReference>
<accession>A0A9X3MZN7</accession>
<evidence type="ECO:0000256" key="6">
    <source>
        <dbReference type="ARBA" id="ARBA00022777"/>
    </source>
</evidence>
<dbReference type="GO" id="GO:0005524">
    <property type="term" value="F:ATP binding"/>
    <property type="evidence" value="ECO:0007669"/>
    <property type="project" value="UniProtKB-KW"/>
</dbReference>
<keyword evidence="7" id="KW-0067">ATP-binding</keyword>
<evidence type="ECO:0000256" key="7">
    <source>
        <dbReference type="ARBA" id="ARBA00022840"/>
    </source>
</evidence>
<dbReference type="InterPro" id="IPR029016">
    <property type="entry name" value="GAF-like_dom_sf"/>
</dbReference>
<evidence type="ECO:0000256" key="5">
    <source>
        <dbReference type="ARBA" id="ARBA00022741"/>
    </source>
</evidence>
<dbReference type="PROSITE" id="PS50112">
    <property type="entry name" value="PAS"/>
    <property type="match status" value="1"/>
</dbReference>
<dbReference type="InterPro" id="IPR011712">
    <property type="entry name" value="Sig_transdc_His_kin_sub3_dim/P"/>
</dbReference>
<evidence type="ECO:0000256" key="3">
    <source>
        <dbReference type="ARBA" id="ARBA00022553"/>
    </source>
</evidence>
<keyword evidence="5" id="KW-0547">Nucleotide-binding</keyword>
<dbReference type="Gene3D" id="1.20.5.1930">
    <property type="match status" value="1"/>
</dbReference>
<dbReference type="GO" id="GO:0046983">
    <property type="term" value="F:protein dimerization activity"/>
    <property type="evidence" value="ECO:0007669"/>
    <property type="project" value="InterPro"/>
</dbReference>
<name>A0A9X3MZN7_9ACTN</name>
<dbReference type="InterPro" id="IPR050482">
    <property type="entry name" value="Sensor_HK_TwoCompSys"/>
</dbReference>
<dbReference type="InterPro" id="IPR036890">
    <property type="entry name" value="HATPase_C_sf"/>
</dbReference>
<dbReference type="SUPFAM" id="SSF55785">
    <property type="entry name" value="PYP-like sensor domain (PAS domain)"/>
    <property type="match status" value="1"/>
</dbReference>
<dbReference type="NCBIfam" id="TIGR00229">
    <property type="entry name" value="sensory_box"/>
    <property type="match status" value="1"/>
</dbReference>
<keyword evidence="4" id="KW-0808">Transferase</keyword>
<dbReference type="AlphaFoldDB" id="A0A9X3MZN7"/>
<dbReference type="InterPro" id="IPR013655">
    <property type="entry name" value="PAS_fold_3"/>
</dbReference>